<reference evidence="5" key="1">
    <citation type="submission" date="2016-10" db="EMBL/GenBank/DDBJ databases">
        <authorList>
            <person name="Varghese N."/>
            <person name="Submissions S."/>
        </authorList>
    </citation>
    <scope>NUCLEOTIDE SEQUENCE [LARGE SCALE GENOMIC DNA]</scope>
    <source>
        <strain evidence="5">CGMCC 1.10223</strain>
    </source>
</reference>
<dbReference type="Gene3D" id="3.10.105.10">
    <property type="entry name" value="Dipeptide-binding Protein, Domain 3"/>
    <property type="match status" value="1"/>
</dbReference>
<dbReference type="InterPro" id="IPR000914">
    <property type="entry name" value="SBP_5_dom"/>
</dbReference>
<protein>
    <submittedName>
        <fullName evidence="4">Peptide/nickel transport system substrate-binding protein</fullName>
    </submittedName>
</protein>
<dbReference type="InterPro" id="IPR039424">
    <property type="entry name" value="SBP_5"/>
</dbReference>
<evidence type="ECO:0000313" key="5">
    <source>
        <dbReference type="Proteomes" id="UP000183410"/>
    </source>
</evidence>
<keyword evidence="2" id="KW-0732">Signal</keyword>
<dbReference type="RefSeq" id="WP_074905051.1">
    <property type="nucleotide sequence ID" value="NZ_FONN01000045.1"/>
</dbReference>
<evidence type="ECO:0000256" key="2">
    <source>
        <dbReference type="SAM" id="SignalP"/>
    </source>
</evidence>
<dbReference type="AlphaFoldDB" id="A0A1I2J1P8"/>
<sequence length="539" mass="59233">MRKSRGWLVLVLIVAVLAGCTNKPANSGNGEAGPGTSSAPSAAAGEGGVKEGGTLLVGLTGDPLSFNPDGTSDDFLYPIAQNIFGKLATINAKQEIIPDLAKSWEISDDGLIYTFHLNENVKWHNGKPFTSKDVKFTYEAIKKNSGLAVTSLGGIKDISLPDDNTVVFTLSEPDAAFLGYLAWYGTFILPEHIYSTGEWASGTSVNPVGTGPFKFTEYKTGVNISLEKNPDYYGQVPHVDKLIFSIITDPNTMVQSFYNGELDIYGGDPPASEFNVIASNPDYRMSTSLWPSRSYLLFNFEKEPFDKLEVRQAVAYAINNAEILTKAMKGQGQVAKNFVSPVYTWAVSDEYVVPSPNIDKAKRLLEQAGYLADKDGNYLNISLDIFQYDVYQDVATVVKDQLKKIGINVTINVSDYASWETQVVNEHKYQMSILGGYQGPDVGAIITRIGTGRPSNIMGYSNEELDQLLKEGSTLVKEEERALKYAEVQRILSEDLPIYPMIEYVGSNPVHAYVMGEPGSEEAVPYTSPSMYNYVWLNK</sequence>
<dbReference type="GO" id="GO:0042597">
    <property type="term" value="C:periplasmic space"/>
    <property type="evidence" value="ECO:0007669"/>
    <property type="project" value="UniProtKB-ARBA"/>
</dbReference>
<dbReference type="Proteomes" id="UP000183410">
    <property type="component" value="Unassembled WGS sequence"/>
</dbReference>
<evidence type="ECO:0000256" key="1">
    <source>
        <dbReference type="SAM" id="MobiDB-lite"/>
    </source>
</evidence>
<feature type="signal peptide" evidence="2">
    <location>
        <begin position="1"/>
        <end position="27"/>
    </location>
</feature>
<evidence type="ECO:0000259" key="3">
    <source>
        <dbReference type="Pfam" id="PF00496"/>
    </source>
</evidence>
<dbReference type="GO" id="GO:0043190">
    <property type="term" value="C:ATP-binding cassette (ABC) transporter complex"/>
    <property type="evidence" value="ECO:0007669"/>
    <property type="project" value="InterPro"/>
</dbReference>
<feature type="compositionally biased region" description="Low complexity" evidence="1">
    <location>
        <begin position="34"/>
        <end position="44"/>
    </location>
</feature>
<proteinExistence type="predicted"/>
<gene>
    <name evidence="4" type="ORF">SAMN04487969_1458</name>
</gene>
<feature type="chain" id="PRO_5010198525" evidence="2">
    <location>
        <begin position="28"/>
        <end position="539"/>
    </location>
</feature>
<dbReference type="InterPro" id="IPR030678">
    <property type="entry name" value="Peptide/Ni-bd"/>
</dbReference>
<dbReference type="Pfam" id="PF00496">
    <property type="entry name" value="SBP_bac_5"/>
    <property type="match status" value="1"/>
</dbReference>
<dbReference type="PIRSF" id="PIRSF002741">
    <property type="entry name" value="MppA"/>
    <property type="match status" value="1"/>
</dbReference>
<accession>A0A1I2J1P8</accession>
<dbReference type="Gene3D" id="3.40.190.10">
    <property type="entry name" value="Periplasmic binding protein-like II"/>
    <property type="match status" value="1"/>
</dbReference>
<feature type="region of interest" description="Disordered" evidence="1">
    <location>
        <begin position="25"/>
        <end position="47"/>
    </location>
</feature>
<dbReference type="PROSITE" id="PS51257">
    <property type="entry name" value="PROKAR_LIPOPROTEIN"/>
    <property type="match status" value="1"/>
</dbReference>
<evidence type="ECO:0000313" key="4">
    <source>
        <dbReference type="EMBL" id="SFF46671.1"/>
    </source>
</evidence>
<keyword evidence="5" id="KW-1185">Reference proteome</keyword>
<dbReference type="CDD" id="cd08517">
    <property type="entry name" value="PBP2_NikA_DppA_OppA_like_13"/>
    <property type="match status" value="1"/>
</dbReference>
<feature type="domain" description="Solute-binding protein family 5" evidence="3">
    <location>
        <begin position="95"/>
        <end position="439"/>
    </location>
</feature>
<dbReference type="OrthoDB" id="9796817at2"/>
<dbReference type="GO" id="GO:1904680">
    <property type="term" value="F:peptide transmembrane transporter activity"/>
    <property type="evidence" value="ECO:0007669"/>
    <property type="project" value="TreeGrafter"/>
</dbReference>
<dbReference type="SUPFAM" id="SSF53850">
    <property type="entry name" value="Periplasmic binding protein-like II"/>
    <property type="match status" value="1"/>
</dbReference>
<dbReference type="GO" id="GO:0015833">
    <property type="term" value="P:peptide transport"/>
    <property type="evidence" value="ECO:0007669"/>
    <property type="project" value="TreeGrafter"/>
</dbReference>
<name>A0A1I2J1P8_9BACL</name>
<dbReference type="PANTHER" id="PTHR30290">
    <property type="entry name" value="PERIPLASMIC BINDING COMPONENT OF ABC TRANSPORTER"/>
    <property type="match status" value="1"/>
</dbReference>
<dbReference type="EMBL" id="FONN01000045">
    <property type="protein sequence ID" value="SFF46671.1"/>
    <property type="molecule type" value="Genomic_DNA"/>
</dbReference>
<organism evidence="4 5">
    <name type="scientific">Paenibacillus algorifonticola</name>
    <dbReference type="NCBI Taxonomy" id="684063"/>
    <lineage>
        <taxon>Bacteria</taxon>
        <taxon>Bacillati</taxon>
        <taxon>Bacillota</taxon>
        <taxon>Bacilli</taxon>
        <taxon>Bacillales</taxon>
        <taxon>Paenibacillaceae</taxon>
        <taxon>Paenibacillus</taxon>
    </lineage>
</organism>